<accession>A0A3G6J098</accession>
<reference evidence="1 2" key="1">
    <citation type="submission" date="2018-11" db="EMBL/GenBank/DDBJ databases">
        <authorList>
            <person name="Kleinhagauer T."/>
            <person name="Glaeser S.P."/>
            <person name="Spergser J."/>
            <person name="Ruckert C."/>
            <person name="Kaempfer P."/>
            <person name="Busse H.-J."/>
        </authorList>
    </citation>
    <scope>NUCLEOTIDE SEQUENCE [LARGE SCALE GENOMIC DNA]</scope>
    <source>
        <strain evidence="1 2">W8</strain>
    </source>
</reference>
<organism evidence="1 2">
    <name type="scientific">Corynebacterium gerontici</name>
    <dbReference type="NCBI Taxonomy" id="2079234"/>
    <lineage>
        <taxon>Bacteria</taxon>
        <taxon>Bacillati</taxon>
        <taxon>Actinomycetota</taxon>
        <taxon>Actinomycetes</taxon>
        <taxon>Mycobacteriales</taxon>
        <taxon>Corynebacteriaceae</taxon>
        <taxon>Corynebacterium</taxon>
    </lineage>
</organism>
<dbReference type="Proteomes" id="UP000271587">
    <property type="component" value="Chromosome"/>
</dbReference>
<sequence>MALCNSARSMIAQLGITQRCNFTVECRRLSNHLLASLLITPGFSTHCVPKPAETCHYQSSFLDARKRCRAATGVSYVAYSLQLNQRDMNAVLLPG</sequence>
<name>A0A3G6J098_9CORY</name>
<proteinExistence type="predicted"/>
<dbReference type="AlphaFoldDB" id="A0A3G6J098"/>
<keyword evidence="2" id="KW-1185">Reference proteome</keyword>
<gene>
    <name evidence="1" type="ORF">CGERO_05345</name>
</gene>
<evidence type="ECO:0000313" key="2">
    <source>
        <dbReference type="Proteomes" id="UP000271587"/>
    </source>
</evidence>
<evidence type="ECO:0000313" key="1">
    <source>
        <dbReference type="EMBL" id="AZA11377.1"/>
    </source>
</evidence>
<protein>
    <submittedName>
        <fullName evidence="1">Uncharacterized protein</fullName>
    </submittedName>
</protein>
<dbReference type="KEGG" id="cgk:CGERO_05345"/>
<dbReference type="EMBL" id="CP033897">
    <property type="protein sequence ID" value="AZA11377.1"/>
    <property type="molecule type" value="Genomic_DNA"/>
</dbReference>